<evidence type="ECO:0000313" key="3">
    <source>
        <dbReference type="Proteomes" id="UP000789570"/>
    </source>
</evidence>
<comment type="caution">
    <text evidence="2">The sequence shown here is derived from an EMBL/GenBank/DDBJ whole genome shotgun (WGS) entry which is preliminary data.</text>
</comment>
<dbReference type="Proteomes" id="UP000789570">
    <property type="component" value="Unassembled WGS sequence"/>
</dbReference>
<keyword evidence="1" id="KW-0472">Membrane</keyword>
<dbReference type="OrthoDB" id="2402153at2759"/>
<reference evidence="2" key="1">
    <citation type="submission" date="2021-06" db="EMBL/GenBank/DDBJ databases">
        <authorList>
            <person name="Kallberg Y."/>
            <person name="Tangrot J."/>
            <person name="Rosling A."/>
        </authorList>
    </citation>
    <scope>NUCLEOTIDE SEQUENCE</scope>
    <source>
        <strain evidence="2">UK204</strain>
    </source>
</reference>
<keyword evidence="3" id="KW-1185">Reference proteome</keyword>
<feature type="transmembrane region" description="Helical" evidence="1">
    <location>
        <begin position="69"/>
        <end position="91"/>
    </location>
</feature>
<accession>A0A9N8WG64</accession>
<evidence type="ECO:0000256" key="1">
    <source>
        <dbReference type="SAM" id="Phobius"/>
    </source>
</evidence>
<keyword evidence="1" id="KW-0812">Transmembrane</keyword>
<protein>
    <submittedName>
        <fullName evidence="2">10189_t:CDS:1</fullName>
    </submittedName>
</protein>
<sequence>MTISLVGLMFTAIKGRCCDMKGLMNHIRDEKCCFSLLILIIASIYTHMTSQECPSNHTHESSIARSACLIGLINFIAMWTFTILLLLLSIADCLDCFPSKKQDKSIESKLIGYFPPERDDEIIYK</sequence>
<dbReference type="AlphaFoldDB" id="A0A9N8WG64"/>
<dbReference type="EMBL" id="CAJVPQ010000458">
    <property type="protein sequence ID" value="CAG8483365.1"/>
    <property type="molecule type" value="Genomic_DNA"/>
</dbReference>
<name>A0A9N8WG64_9GLOM</name>
<keyword evidence="1" id="KW-1133">Transmembrane helix</keyword>
<organism evidence="2 3">
    <name type="scientific">Funneliformis caledonium</name>
    <dbReference type="NCBI Taxonomy" id="1117310"/>
    <lineage>
        <taxon>Eukaryota</taxon>
        <taxon>Fungi</taxon>
        <taxon>Fungi incertae sedis</taxon>
        <taxon>Mucoromycota</taxon>
        <taxon>Glomeromycotina</taxon>
        <taxon>Glomeromycetes</taxon>
        <taxon>Glomerales</taxon>
        <taxon>Glomeraceae</taxon>
        <taxon>Funneliformis</taxon>
    </lineage>
</organism>
<feature type="transmembrane region" description="Helical" evidence="1">
    <location>
        <begin position="32"/>
        <end position="49"/>
    </location>
</feature>
<gene>
    <name evidence="2" type="ORF">FCALED_LOCUS2829</name>
</gene>
<proteinExistence type="predicted"/>
<evidence type="ECO:0000313" key="2">
    <source>
        <dbReference type="EMBL" id="CAG8483365.1"/>
    </source>
</evidence>